<comment type="caution">
    <text evidence="1">The sequence shown here is derived from an EMBL/GenBank/DDBJ whole genome shotgun (WGS) entry which is preliminary data.</text>
</comment>
<evidence type="ECO:0000313" key="1">
    <source>
        <dbReference type="EMBL" id="GKV09854.1"/>
    </source>
</evidence>
<organism evidence="1 2">
    <name type="scientific">Rubroshorea leprosula</name>
    <dbReference type="NCBI Taxonomy" id="152421"/>
    <lineage>
        <taxon>Eukaryota</taxon>
        <taxon>Viridiplantae</taxon>
        <taxon>Streptophyta</taxon>
        <taxon>Embryophyta</taxon>
        <taxon>Tracheophyta</taxon>
        <taxon>Spermatophyta</taxon>
        <taxon>Magnoliopsida</taxon>
        <taxon>eudicotyledons</taxon>
        <taxon>Gunneridae</taxon>
        <taxon>Pentapetalae</taxon>
        <taxon>rosids</taxon>
        <taxon>malvids</taxon>
        <taxon>Malvales</taxon>
        <taxon>Dipterocarpaceae</taxon>
        <taxon>Rubroshorea</taxon>
    </lineage>
</organism>
<protein>
    <submittedName>
        <fullName evidence="1">Uncharacterized protein</fullName>
    </submittedName>
</protein>
<keyword evidence="2" id="KW-1185">Reference proteome</keyword>
<dbReference type="AlphaFoldDB" id="A0AAV5JEM0"/>
<sequence length="36" mass="3742">MSFPADAAGPSPKLQSGFCWGNSSMLTAPPSLNFIN</sequence>
<evidence type="ECO:0000313" key="2">
    <source>
        <dbReference type="Proteomes" id="UP001054252"/>
    </source>
</evidence>
<reference evidence="1 2" key="1">
    <citation type="journal article" date="2021" name="Commun. Biol.">
        <title>The genome of Shorea leprosula (Dipterocarpaceae) highlights the ecological relevance of drought in aseasonal tropical rainforests.</title>
        <authorList>
            <person name="Ng K.K.S."/>
            <person name="Kobayashi M.J."/>
            <person name="Fawcett J.A."/>
            <person name="Hatakeyama M."/>
            <person name="Paape T."/>
            <person name="Ng C.H."/>
            <person name="Ang C.C."/>
            <person name="Tnah L.H."/>
            <person name="Lee C.T."/>
            <person name="Nishiyama T."/>
            <person name="Sese J."/>
            <person name="O'Brien M.J."/>
            <person name="Copetti D."/>
            <person name="Mohd Noor M.I."/>
            <person name="Ong R.C."/>
            <person name="Putra M."/>
            <person name="Sireger I.Z."/>
            <person name="Indrioko S."/>
            <person name="Kosugi Y."/>
            <person name="Izuno A."/>
            <person name="Isagi Y."/>
            <person name="Lee S.L."/>
            <person name="Shimizu K.K."/>
        </authorList>
    </citation>
    <scope>NUCLEOTIDE SEQUENCE [LARGE SCALE GENOMIC DNA]</scope>
    <source>
        <strain evidence="1">214</strain>
    </source>
</reference>
<dbReference type="Proteomes" id="UP001054252">
    <property type="component" value="Unassembled WGS sequence"/>
</dbReference>
<dbReference type="EMBL" id="BPVZ01000031">
    <property type="protein sequence ID" value="GKV09854.1"/>
    <property type="molecule type" value="Genomic_DNA"/>
</dbReference>
<proteinExistence type="predicted"/>
<gene>
    <name evidence="1" type="ORF">SLEP1_g21293</name>
</gene>
<name>A0AAV5JEM0_9ROSI</name>
<accession>A0AAV5JEM0</accession>